<comment type="similarity">
    <text evidence="1">Belongs to the sigma-70 factor family. ECF subfamily.</text>
</comment>
<dbReference type="OrthoDB" id="9780326at2"/>
<dbReference type="PANTHER" id="PTHR43133:SF8">
    <property type="entry name" value="RNA POLYMERASE SIGMA FACTOR HI_1459-RELATED"/>
    <property type="match status" value="1"/>
</dbReference>
<organism evidence="8 9">
    <name type="scientific">Methylocystis bryophila</name>
    <dbReference type="NCBI Taxonomy" id="655015"/>
    <lineage>
        <taxon>Bacteria</taxon>
        <taxon>Pseudomonadati</taxon>
        <taxon>Pseudomonadota</taxon>
        <taxon>Alphaproteobacteria</taxon>
        <taxon>Hyphomicrobiales</taxon>
        <taxon>Methylocystaceae</taxon>
        <taxon>Methylocystis</taxon>
    </lineage>
</organism>
<dbReference type="InterPro" id="IPR013249">
    <property type="entry name" value="RNA_pol_sigma70_r4_t2"/>
</dbReference>
<evidence type="ECO:0000256" key="1">
    <source>
        <dbReference type="ARBA" id="ARBA00010641"/>
    </source>
</evidence>
<dbReference type="GO" id="GO:0003677">
    <property type="term" value="F:DNA binding"/>
    <property type="evidence" value="ECO:0007669"/>
    <property type="project" value="UniProtKB-KW"/>
</dbReference>
<keyword evidence="9" id="KW-1185">Reference proteome</keyword>
<dbReference type="Gene3D" id="1.10.10.10">
    <property type="entry name" value="Winged helix-like DNA-binding domain superfamily/Winged helix DNA-binding domain"/>
    <property type="match status" value="1"/>
</dbReference>
<dbReference type="AlphaFoldDB" id="A0A1W6MQ69"/>
<dbReference type="InterPro" id="IPR014284">
    <property type="entry name" value="RNA_pol_sigma-70_dom"/>
</dbReference>
<protein>
    <submittedName>
        <fullName evidence="8">RNA polymerase subunit sigma-70</fullName>
    </submittedName>
</protein>
<dbReference type="InterPro" id="IPR013324">
    <property type="entry name" value="RNA_pol_sigma_r3/r4-like"/>
</dbReference>
<evidence type="ECO:0000256" key="2">
    <source>
        <dbReference type="ARBA" id="ARBA00023015"/>
    </source>
</evidence>
<dbReference type="RefSeq" id="WP_085769783.1">
    <property type="nucleotide sequence ID" value="NZ_AP027149.1"/>
</dbReference>
<sequence length="180" mass="20142">MPSEAADDELARLAARGDRTAFGALAQRHYDRVHALAWRWSGTRAAAEDIAQEAMVKMAGAISGFRGDCAFSTWLHRIAYTTAIDHLRAARRFAPLGPTHQARLEAEPDGETPEERQMNGELWGKVRALPEQQRDAVLLVYAEEMSHREAAEIMGCSEKTVSWHLHEARKRLRLALEAAQ</sequence>
<dbReference type="SUPFAM" id="SSF88946">
    <property type="entry name" value="Sigma2 domain of RNA polymerase sigma factors"/>
    <property type="match status" value="1"/>
</dbReference>
<evidence type="ECO:0000313" key="9">
    <source>
        <dbReference type="Proteomes" id="UP000193978"/>
    </source>
</evidence>
<reference evidence="8 9" key="1">
    <citation type="submission" date="2017-02" db="EMBL/GenBank/DDBJ databases">
        <authorList>
            <person name="Peterson S.W."/>
        </authorList>
    </citation>
    <scope>NUCLEOTIDE SEQUENCE [LARGE SCALE GENOMIC DNA]</scope>
    <source>
        <strain evidence="8 9">S285</strain>
    </source>
</reference>
<feature type="domain" description="RNA polymerase sigma-70 region 2" evidence="6">
    <location>
        <begin position="25"/>
        <end position="92"/>
    </location>
</feature>
<evidence type="ECO:0000256" key="3">
    <source>
        <dbReference type="ARBA" id="ARBA00023082"/>
    </source>
</evidence>
<dbReference type="Gene3D" id="1.10.1740.10">
    <property type="match status" value="1"/>
</dbReference>
<keyword evidence="3" id="KW-0731">Sigma factor</keyword>
<dbReference type="GO" id="GO:0016987">
    <property type="term" value="F:sigma factor activity"/>
    <property type="evidence" value="ECO:0007669"/>
    <property type="project" value="UniProtKB-KW"/>
</dbReference>
<dbReference type="SUPFAM" id="SSF88659">
    <property type="entry name" value="Sigma3 and sigma4 domains of RNA polymerase sigma factors"/>
    <property type="match status" value="1"/>
</dbReference>
<dbReference type="InterPro" id="IPR013325">
    <property type="entry name" value="RNA_pol_sigma_r2"/>
</dbReference>
<dbReference type="InterPro" id="IPR036388">
    <property type="entry name" value="WH-like_DNA-bd_sf"/>
</dbReference>
<keyword evidence="5" id="KW-0804">Transcription</keyword>
<dbReference type="PANTHER" id="PTHR43133">
    <property type="entry name" value="RNA POLYMERASE ECF-TYPE SIGMA FACTO"/>
    <property type="match status" value="1"/>
</dbReference>
<gene>
    <name evidence="8" type="ORF">B1812_00150</name>
</gene>
<dbReference type="CDD" id="cd06171">
    <property type="entry name" value="Sigma70_r4"/>
    <property type="match status" value="1"/>
</dbReference>
<accession>A0A1W6MQ69</accession>
<evidence type="ECO:0000259" key="7">
    <source>
        <dbReference type="Pfam" id="PF08281"/>
    </source>
</evidence>
<dbReference type="Pfam" id="PF04542">
    <property type="entry name" value="Sigma70_r2"/>
    <property type="match status" value="1"/>
</dbReference>
<dbReference type="KEGG" id="mbry:B1812_00150"/>
<name>A0A1W6MQ69_9HYPH</name>
<evidence type="ECO:0000313" key="8">
    <source>
        <dbReference type="EMBL" id="ARN79738.1"/>
    </source>
</evidence>
<evidence type="ECO:0000256" key="5">
    <source>
        <dbReference type="ARBA" id="ARBA00023163"/>
    </source>
</evidence>
<dbReference type="EMBL" id="CP019948">
    <property type="protein sequence ID" value="ARN79738.1"/>
    <property type="molecule type" value="Genomic_DNA"/>
</dbReference>
<dbReference type="Proteomes" id="UP000193978">
    <property type="component" value="Chromosome"/>
</dbReference>
<dbReference type="NCBIfam" id="TIGR02937">
    <property type="entry name" value="sigma70-ECF"/>
    <property type="match status" value="1"/>
</dbReference>
<evidence type="ECO:0000256" key="4">
    <source>
        <dbReference type="ARBA" id="ARBA00023125"/>
    </source>
</evidence>
<dbReference type="GO" id="GO:0006352">
    <property type="term" value="P:DNA-templated transcription initiation"/>
    <property type="evidence" value="ECO:0007669"/>
    <property type="project" value="InterPro"/>
</dbReference>
<dbReference type="InterPro" id="IPR007627">
    <property type="entry name" value="RNA_pol_sigma70_r2"/>
</dbReference>
<dbReference type="InterPro" id="IPR039425">
    <property type="entry name" value="RNA_pol_sigma-70-like"/>
</dbReference>
<evidence type="ECO:0000259" key="6">
    <source>
        <dbReference type="Pfam" id="PF04542"/>
    </source>
</evidence>
<dbReference type="Pfam" id="PF08281">
    <property type="entry name" value="Sigma70_r4_2"/>
    <property type="match status" value="1"/>
</dbReference>
<feature type="domain" description="RNA polymerase sigma factor 70 region 4 type 2" evidence="7">
    <location>
        <begin position="126"/>
        <end position="172"/>
    </location>
</feature>
<dbReference type="STRING" id="655015.B1812_00150"/>
<keyword evidence="2" id="KW-0805">Transcription regulation</keyword>
<proteinExistence type="inferred from homology"/>
<keyword evidence="4" id="KW-0238">DNA-binding</keyword>